<proteinExistence type="predicted"/>
<reference evidence="1 2" key="1">
    <citation type="submission" date="2019-03" db="EMBL/GenBank/DDBJ databases">
        <authorList>
            <person name="Kim S.G."/>
            <person name="Park S.C."/>
        </authorList>
    </citation>
    <scope>NUCLEOTIDE SEQUENCE [LARGE SCALE GENOMIC DNA]</scope>
</reference>
<evidence type="ECO:0000313" key="1">
    <source>
        <dbReference type="EMBL" id="QBZ70600.1"/>
    </source>
</evidence>
<organism evidence="1 2">
    <name type="scientific">Edwardsiella phage pEt-SU</name>
    <dbReference type="NCBI Taxonomy" id="2562142"/>
    <lineage>
        <taxon>Viruses</taxon>
        <taxon>Duplodnaviria</taxon>
        <taxon>Heunggongvirae</taxon>
        <taxon>Uroviricota</taxon>
        <taxon>Caudoviricetes</taxon>
        <taxon>Chimalliviridae</taxon>
        <taxon>Petsuvirus</taxon>
        <taxon>Petsuvirus pEtSU</taxon>
    </lineage>
</organism>
<gene>
    <name evidence="1" type="ORF">pETSU_019</name>
</gene>
<name>A0A4D6DW67_9CAUD</name>
<accession>A0A4D6DW67</accession>
<protein>
    <submittedName>
        <fullName evidence="1">Uncharacterized protein</fullName>
    </submittedName>
</protein>
<dbReference type="Proteomes" id="UP000297195">
    <property type="component" value="Segment"/>
</dbReference>
<sequence>MSDKEEYIYIMKAGEETKVELPPFSGFPSFTITNVLMNKLPVGTEYFPGAKSIPSTRHPTTIRLLNMSWNNIKVMAEYDHSSKMLKVISANVDSVTIKVKA</sequence>
<evidence type="ECO:0000313" key="2">
    <source>
        <dbReference type="Proteomes" id="UP000297195"/>
    </source>
</evidence>
<keyword evidence="2" id="KW-1185">Reference proteome</keyword>
<dbReference type="EMBL" id="MK689364">
    <property type="protein sequence ID" value="QBZ70600.1"/>
    <property type="molecule type" value="Genomic_DNA"/>
</dbReference>